<comment type="caution">
    <text evidence="2">The sequence shown here is derived from an EMBL/GenBank/DDBJ whole genome shotgun (WGS) entry which is preliminary data.</text>
</comment>
<organism evidence="2">
    <name type="scientific">Aphanomyces stellatus</name>
    <dbReference type="NCBI Taxonomy" id="120398"/>
    <lineage>
        <taxon>Eukaryota</taxon>
        <taxon>Sar</taxon>
        <taxon>Stramenopiles</taxon>
        <taxon>Oomycota</taxon>
        <taxon>Saprolegniomycetes</taxon>
        <taxon>Saprolegniales</taxon>
        <taxon>Verrucalvaceae</taxon>
        <taxon>Aphanomyces</taxon>
    </lineage>
</organism>
<feature type="transmembrane region" description="Helical" evidence="1">
    <location>
        <begin position="50"/>
        <end position="70"/>
    </location>
</feature>
<keyword evidence="1" id="KW-0812">Transmembrane</keyword>
<accession>A0A6A4YXV6</accession>
<dbReference type="OrthoDB" id="10532833at2759"/>
<keyword evidence="1" id="KW-1133">Transmembrane helix</keyword>
<feature type="non-terminal residue" evidence="2">
    <location>
        <position position="203"/>
    </location>
</feature>
<gene>
    <name evidence="2" type="ORF">As57867_008006</name>
</gene>
<sequence length="203" mass="22529">MEWAVGFREAISFQGDMGTVNVISEWVGSELQEVDVGELPTTFATYSLGGVLYVTGVMLAISIIMIISIVSCRGHVEGSNLFGLNRVAGIVWVGRGMLFLRGITAPCLLCTATLQLEMHNYAVNFYTREAPWYKTILGAGETGWIVYIVNDIGMVWTREYTSWYCMGCGLLAWFVVAVLTLVYPVAHRATVDPQCQFDQVDFQ</sequence>
<evidence type="ECO:0000256" key="1">
    <source>
        <dbReference type="SAM" id="Phobius"/>
    </source>
</evidence>
<proteinExistence type="predicted"/>
<reference evidence="2" key="1">
    <citation type="submission" date="2019-06" db="EMBL/GenBank/DDBJ databases">
        <title>Genomics analysis of Aphanomyces spp. identifies a new class of oomycete effector associated with host adaptation.</title>
        <authorList>
            <person name="Gaulin E."/>
        </authorList>
    </citation>
    <scope>NUCLEOTIDE SEQUENCE</scope>
    <source>
        <strain evidence="2">CBS 578.67</strain>
    </source>
</reference>
<feature type="transmembrane region" description="Helical" evidence="1">
    <location>
        <begin position="163"/>
        <end position="186"/>
    </location>
</feature>
<evidence type="ECO:0000313" key="2">
    <source>
        <dbReference type="EMBL" id="KAF0701495.1"/>
    </source>
</evidence>
<keyword evidence="1" id="KW-0472">Membrane</keyword>
<name>A0A6A4YXV6_9STRA</name>
<dbReference type="AlphaFoldDB" id="A0A6A4YXV6"/>
<protein>
    <submittedName>
        <fullName evidence="2">Uncharacterized protein</fullName>
    </submittedName>
</protein>
<dbReference type="EMBL" id="VJMH01005053">
    <property type="protein sequence ID" value="KAF0701495.1"/>
    <property type="molecule type" value="Genomic_DNA"/>
</dbReference>